<feature type="domain" description="EF-hand" evidence="28">
    <location>
        <begin position="360"/>
        <end position="395"/>
    </location>
</feature>
<dbReference type="PANTHER" id="PTHR10336:SF36">
    <property type="entry name" value="1-PHOSPHATIDYLINOSITOL 4,5-BISPHOSPHATE PHOSPHODIESTERASE BETA-4"/>
    <property type="match status" value="1"/>
</dbReference>
<dbReference type="GO" id="GO:0004435">
    <property type="term" value="F:phosphatidylinositol-4,5-bisphosphate phospholipase C activity"/>
    <property type="evidence" value="ECO:0007669"/>
    <property type="project" value="UniProtKB-EC"/>
</dbReference>
<feature type="domain" description="EF-hand" evidence="28">
    <location>
        <begin position="396"/>
        <end position="431"/>
    </location>
</feature>
<evidence type="ECO:0000256" key="23">
    <source>
        <dbReference type="RuleBase" id="RU361133"/>
    </source>
</evidence>
<comment type="function">
    <text evidence="20">The production of the second messenger molecules diacylglycerol (DAG) and inositol 1,4,5-trisphosphate (IP3) is mediated by activated phosphatidylinositol-specific phospholipase C enzymes.</text>
</comment>
<evidence type="ECO:0000256" key="3">
    <source>
        <dbReference type="ARBA" id="ARBA00004477"/>
    </source>
</evidence>
<evidence type="ECO:0000256" key="8">
    <source>
        <dbReference type="ARBA" id="ARBA00022679"/>
    </source>
</evidence>
<evidence type="ECO:0000256" key="12">
    <source>
        <dbReference type="ARBA" id="ARBA00022837"/>
    </source>
</evidence>
<dbReference type="PROSITE" id="PS50004">
    <property type="entry name" value="C2"/>
    <property type="match status" value="1"/>
</dbReference>
<dbReference type="SMART" id="SM00239">
    <property type="entry name" value="C2"/>
    <property type="match status" value="1"/>
</dbReference>
<evidence type="ECO:0000256" key="1">
    <source>
        <dbReference type="ARBA" id="ARBA00000287"/>
    </source>
</evidence>
<feature type="domain" description="C2" evidence="26">
    <location>
        <begin position="818"/>
        <end position="946"/>
    </location>
</feature>
<evidence type="ECO:0000256" key="4">
    <source>
        <dbReference type="ARBA" id="ARBA00004496"/>
    </source>
</evidence>
<dbReference type="InterPro" id="IPR011992">
    <property type="entry name" value="EF-hand-dom_pair"/>
</dbReference>
<dbReference type="FunFam" id="1.10.238.10:FF:000005">
    <property type="entry name" value="Phosphoinositide phospholipase C"/>
    <property type="match status" value="1"/>
</dbReference>
<evidence type="ECO:0000256" key="16">
    <source>
        <dbReference type="ARBA" id="ARBA00023136"/>
    </source>
</evidence>
<keyword evidence="13 23" id="KW-0442">Lipid degradation</keyword>
<dbReference type="PROSITE" id="PS00018">
    <property type="entry name" value="EF_HAND_1"/>
    <property type="match status" value="1"/>
</dbReference>
<keyword evidence="7" id="KW-0444">Lipid biosynthesis</keyword>
<feature type="domain" description="PI-PLC Y-box" evidence="27">
    <location>
        <begin position="706"/>
        <end position="821"/>
    </location>
</feature>
<dbReference type="PROSITE" id="PS00379">
    <property type="entry name" value="CDP_ALCOHOL_P_TRANSF"/>
    <property type="match status" value="1"/>
</dbReference>
<evidence type="ECO:0000256" key="9">
    <source>
        <dbReference type="ARBA" id="ARBA00022692"/>
    </source>
</evidence>
<feature type="compositionally biased region" description="Low complexity" evidence="24">
    <location>
        <begin position="667"/>
        <end position="678"/>
    </location>
</feature>
<dbReference type="PROSITE" id="PS50222">
    <property type="entry name" value="EF_HAND_2"/>
    <property type="match status" value="2"/>
</dbReference>
<dbReference type="Pfam" id="PF01066">
    <property type="entry name" value="CDP-OH_P_transf"/>
    <property type="match status" value="1"/>
</dbReference>
<comment type="pathway">
    <text evidence="21">Phospholipid metabolism; phosphatidylethanolamine biosynthesis; phosphatidylethanolamine from CDP-diacylglycerol: step 1/2.</text>
</comment>
<comment type="pathway">
    <text evidence="5">Lipid metabolism.</text>
</comment>
<dbReference type="InterPro" id="IPR048254">
    <property type="entry name" value="CDP_ALCOHOL_P_TRANSF_CS"/>
</dbReference>
<evidence type="ECO:0000256" key="20">
    <source>
        <dbReference type="ARBA" id="ARBA00059664"/>
    </source>
</evidence>
<keyword evidence="18" id="KW-0807">Transducer</keyword>
<evidence type="ECO:0000313" key="29">
    <source>
        <dbReference type="EMBL" id="CAG8536539.1"/>
    </source>
</evidence>
<protein>
    <recommendedName>
        <fullName evidence="23">Phosphoinositide phospholipase C</fullName>
        <ecNumber evidence="23">3.1.4.11</ecNumber>
    </recommendedName>
</protein>
<dbReference type="Pfam" id="PF00388">
    <property type="entry name" value="PI-PLC-X"/>
    <property type="match status" value="1"/>
</dbReference>
<dbReference type="InterPro" id="IPR018247">
    <property type="entry name" value="EF_Hand_1_Ca_BS"/>
</dbReference>
<feature type="transmembrane region" description="Helical" evidence="25">
    <location>
        <begin position="1126"/>
        <end position="1150"/>
    </location>
</feature>
<evidence type="ECO:0000256" key="21">
    <source>
        <dbReference type="ARBA" id="ARBA00060701"/>
    </source>
</evidence>
<dbReference type="Gene3D" id="1.20.120.1760">
    <property type="match status" value="1"/>
</dbReference>
<dbReference type="Gene3D" id="2.60.40.150">
    <property type="entry name" value="C2 domain"/>
    <property type="match status" value="1"/>
</dbReference>
<dbReference type="CDD" id="cd00275">
    <property type="entry name" value="C2_PLC_like"/>
    <property type="match status" value="1"/>
</dbReference>
<evidence type="ECO:0000256" key="18">
    <source>
        <dbReference type="ARBA" id="ARBA00023224"/>
    </source>
</evidence>
<dbReference type="FunFam" id="1.20.120.1760:FF:000022">
    <property type="entry name" value="CDP-diacylglycerol--serine O-phosphatidyltransferase"/>
    <property type="match status" value="1"/>
</dbReference>
<evidence type="ECO:0000256" key="7">
    <source>
        <dbReference type="ARBA" id="ARBA00022516"/>
    </source>
</evidence>
<keyword evidence="10 23" id="KW-0378">Hydrolase</keyword>
<dbReference type="InterPro" id="IPR002048">
    <property type="entry name" value="EF_hand_dom"/>
</dbReference>
<name>A0A9N9FHH7_9GLOM</name>
<keyword evidence="16 25" id="KW-0472">Membrane</keyword>
<keyword evidence="6" id="KW-0963">Cytoplasm</keyword>
<comment type="subcellular location">
    <subcellularLocation>
        <location evidence="4">Cytoplasm</location>
    </subcellularLocation>
    <subcellularLocation>
        <location evidence="3">Endoplasmic reticulum membrane</location>
        <topology evidence="3">Multi-pass membrane protein</topology>
    </subcellularLocation>
</comment>
<evidence type="ECO:0000256" key="13">
    <source>
        <dbReference type="ARBA" id="ARBA00022963"/>
    </source>
</evidence>
<dbReference type="EC" id="3.1.4.11" evidence="23"/>
<dbReference type="InterPro" id="IPR043130">
    <property type="entry name" value="CDP-OH_PTrfase_TM_dom"/>
</dbReference>
<dbReference type="GO" id="GO:0005789">
    <property type="term" value="C:endoplasmic reticulum membrane"/>
    <property type="evidence" value="ECO:0007669"/>
    <property type="project" value="UniProtKB-SubCell"/>
</dbReference>
<feature type="region of interest" description="Disordered" evidence="24">
    <location>
        <begin position="24"/>
        <end position="47"/>
    </location>
</feature>
<comment type="similarity">
    <text evidence="22">Belongs to the CDP-alcohol phosphatidyltransferase class-I family.</text>
</comment>
<dbReference type="InterPro" id="IPR011993">
    <property type="entry name" value="PH-like_dom_sf"/>
</dbReference>
<dbReference type="SUPFAM" id="SSF50729">
    <property type="entry name" value="PH domain-like"/>
    <property type="match status" value="1"/>
</dbReference>
<feature type="compositionally biased region" description="Basic and acidic residues" evidence="24">
    <location>
        <begin position="679"/>
        <end position="691"/>
    </location>
</feature>
<comment type="catalytic activity">
    <reaction evidence="1">
        <text>a CDP-1,2-diacyl-sn-glycerol + L-serine = a 1,2-diacyl-sn-glycero-3-phospho-L-serine + CMP + H(+)</text>
        <dbReference type="Rhea" id="RHEA:16913"/>
        <dbReference type="ChEBI" id="CHEBI:15378"/>
        <dbReference type="ChEBI" id="CHEBI:33384"/>
        <dbReference type="ChEBI" id="CHEBI:57262"/>
        <dbReference type="ChEBI" id="CHEBI:58332"/>
        <dbReference type="ChEBI" id="CHEBI:60377"/>
        <dbReference type="EC" id="2.7.8.8"/>
    </reaction>
</comment>
<keyword evidence="12" id="KW-0106">Calcium</keyword>
<evidence type="ECO:0000256" key="14">
    <source>
        <dbReference type="ARBA" id="ARBA00022989"/>
    </source>
</evidence>
<feature type="region of interest" description="Disordered" evidence="24">
    <location>
        <begin position="657"/>
        <end position="697"/>
    </location>
</feature>
<evidence type="ECO:0000256" key="6">
    <source>
        <dbReference type="ARBA" id="ARBA00022490"/>
    </source>
</evidence>
<feature type="region of interest" description="Disordered" evidence="24">
    <location>
        <begin position="199"/>
        <end position="219"/>
    </location>
</feature>
<evidence type="ECO:0000259" key="27">
    <source>
        <dbReference type="PROSITE" id="PS50008"/>
    </source>
</evidence>
<dbReference type="InterPro" id="IPR001711">
    <property type="entry name" value="PLipase_C_Pinositol-sp_Y"/>
</dbReference>
<evidence type="ECO:0000259" key="28">
    <source>
        <dbReference type="PROSITE" id="PS50222"/>
    </source>
</evidence>
<gene>
    <name evidence="29" type="ORF">PBRASI_LOCUS4374</name>
</gene>
<dbReference type="SMART" id="SM00148">
    <property type="entry name" value="PLCXc"/>
    <property type="match status" value="1"/>
</dbReference>
<sequence>MIGRAVYWRKKLFSADKRPFKKQQFGDINEHSADDDSAQTSNRGTGIDKYNIIDNISQTSTERICHYSDFTHLANSQQDNGKYLDKFTDDKFPHGEFTEDKFPYGKFTDDKFPVGCANVRRQINRTFTDPALSTTMNSSRSKKADDSKARRHSLSPRKSIVLSNEVVINSIVTTTSQTNGTPTAHKHKIVNNSPKKANFKKEGAVMTTEPEDISDSDKETIPEDIQASAYHEEIFVDKSLQDGTPLLKVSAKKKMQRIFRIDVDQGRILWDSKKSGKVNIENIKEVRIREAARSYRELFKVSVDFEPRWFTIVYIEAGKYKTLHLVATTKLDFEKWIDTLERLYFQRRDMMGGLGHLRRRQSIWLKQHWKQADKDGNSKLSFDEVVRLCRQLNIHMSKHVLKAKFDDADQSKNGSLDFREFQQFVKLLKKRDEVEELFTKLAGFDNDVLSYAQFKEFLARVQKMKLTEKEYRTLYHKFSDKERSAMTLEGFTSFLVSSDNSIFAPEQTKIFQDMNQPLSHYFINSSHNTYLLGHQLKGESSIEGYIRALQQGCRCVEIDCWDGPESPIVTHGHTLTSKILFADAINAIRIYAFKASSYPLILSLEVHCNVEQQTQMASIIRSMLGEYLVDWCISDSETELPSPAALMNKILIKGKNIPPGHEDSATESESTTESGSDVDSSKESQDRLKKQEKLKKRSKRRIAPALSDLVNYCSAVKFKGFDSYHIEPFYHMSSFSERVSSRLIKSDRKNFLRHNVRHLSRVYPAGFRINSSNYEPHHHWMAGNQMVALNWQTFDLGMQINQAMFMVNGRCGYILRPERLRKYEALTTNALATVTSWKLTIEIISGQQLPKPKEQTKGEIVDPFVEIELLVPGAEVVKYRTKTVNDNGFNPIWKEATDFTIQFEELSLVFLRFSVYDEDIRTSEFIASYCIPVASLQPEQKGEKITGKDERHCSVIELKHFSNFHLADFITLGNGACGSFAIFANMQYLATGNTIYIWLGILLIACGLFFDVMDGKVARWRKNSSSLGQELDSLADLISFGMAPATLAFAVGMRSLLDVIVLAVFVSCGIARLARYNATVASIPKDSSGKIQYFEGTPIPISLILVIAIAYFVYNERLDDDLPGGLSHIVGGVDFHPFVLLYALFGTAMVSKTLKIPKI</sequence>
<evidence type="ECO:0000256" key="15">
    <source>
        <dbReference type="ARBA" id="ARBA00023098"/>
    </source>
</evidence>
<reference evidence="29" key="1">
    <citation type="submission" date="2021-06" db="EMBL/GenBank/DDBJ databases">
        <authorList>
            <person name="Kallberg Y."/>
            <person name="Tangrot J."/>
            <person name="Rosling A."/>
        </authorList>
    </citation>
    <scope>NUCLEOTIDE SEQUENCE</scope>
    <source>
        <strain evidence="29">BR232B</strain>
    </source>
</reference>
<dbReference type="AlphaFoldDB" id="A0A9N9FHH7"/>
<dbReference type="Gene3D" id="1.10.238.10">
    <property type="entry name" value="EF-hand"/>
    <property type="match status" value="2"/>
</dbReference>
<comment type="catalytic activity">
    <reaction evidence="2 23">
        <text>a 1,2-diacyl-sn-glycero-3-phospho-(1D-myo-inositol-4,5-bisphosphate) + H2O = 1D-myo-inositol 1,4,5-trisphosphate + a 1,2-diacyl-sn-glycerol + H(+)</text>
        <dbReference type="Rhea" id="RHEA:33179"/>
        <dbReference type="ChEBI" id="CHEBI:15377"/>
        <dbReference type="ChEBI" id="CHEBI:15378"/>
        <dbReference type="ChEBI" id="CHEBI:17815"/>
        <dbReference type="ChEBI" id="CHEBI:58456"/>
        <dbReference type="ChEBI" id="CHEBI:203600"/>
        <dbReference type="EC" id="3.1.4.11"/>
    </reaction>
</comment>
<dbReference type="GO" id="GO:0016042">
    <property type="term" value="P:lipid catabolic process"/>
    <property type="evidence" value="ECO:0007669"/>
    <property type="project" value="UniProtKB-KW"/>
</dbReference>
<evidence type="ECO:0000256" key="22">
    <source>
        <dbReference type="RuleBase" id="RU003750"/>
    </source>
</evidence>
<keyword evidence="11" id="KW-0256">Endoplasmic reticulum</keyword>
<evidence type="ECO:0000256" key="24">
    <source>
        <dbReference type="SAM" id="MobiDB-lite"/>
    </source>
</evidence>
<dbReference type="OrthoDB" id="269822at2759"/>
<proteinExistence type="inferred from homology"/>
<feature type="transmembrane region" description="Helical" evidence="25">
    <location>
        <begin position="995"/>
        <end position="1013"/>
    </location>
</feature>
<keyword evidence="15 23" id="KW-0443">Lipid metabolism</keyword>
<dbReference type="SMART" id="SM00054">
    <property type="entry name" value="EFh"/>
    <property type="match status" value="2"/>
</dbReference>
<feature type="transmembrane region" description="Helical" evidence="25">
    <location>
        <begin position="1059"/>
        <end position="1076"/>
    </location>
</feature>
<dbReference type="Pfam" id="PF13499">
    <property type="entry name" value="EF-hand_7"/>
    <property type="match status" value="1"/>
</dbReference>
<evidence type="ECO:0000256" key="10">
    <source>
        <dbReference type="ARBA" id="ARBA00022801"/>
    </source>
</evidence>
<evidence type="ECO:0000256" key="5">
    <source>
        <dbReference type="ARBA" id="ARBA00005189"/>
    </source>
</evidence>
<dbReference type="InterPro" id="IPR000909">
    <property type="entry name" value="PLipase_C_PInositol-sp_X_dom"/>
</dbReference>
<accession>A0A9N9FHH7</accession>
<keyword evidence="14 25" id="KW-1133">Transmembrane helix</keyword>
<evidence type="ECO:0000256" key="17">
    <source>
        <dbReference type="ARBA" id="ARBA00023209"/>
    </source>
</evidence>
<evidence type="ECO:0000256" key="25">
    <source>
        <dbReference type="SAM" id="Phobius"/>
    </source>
</evidence>
<feature type="region of interest" description="Disordered" evidence="24">
    <location>
        <begin position="129"/>
        <end position="154"/>
    </location>
</feature>
<dbReference type="InterPro" id="IPR000462">
    <property type="entry name" value="CDP-OH_P_trans"/>
</dbReference>
<evidence type="ECO:0000256" key="2">
    <source>
        <dbReference type="ARBA" id="ARBA00001195"/>
    </source>
</evidence>
<dbReference type="Pfam" id="PF00168">
    <property type="entry name" value="C2"/>
    <property type="match status" value="1"/>
</dbReference>
<keyword evidence="30" id="KW-1185">Reference proteome</keyword>
<dbReference type="PROSITE" id="PS50008">
    <property type="entry name" value="PIPLC_Y_DOMAIN"/>
    <property type="match status" value="1"/>
</dbReference>
<keyword evidence="17" id="KW-0594">Phospholipid biosynthesis</keyword>
<dbReference type="CDD" id="cd13360">
    <property type="entry name" value="PH_PLC_fungal"/>
    <property type="match status" value="1"/>
</dbReference>
<dbReference type="FunFam" id="3.20.20.190:FF:000039">
    <property type="entry name" value="Phosphoinositide phospholipase C"/>
    <property type="match status" value="1"/>
</dbReference>
<dbReference type="SUPFAM" id="SSF47473">
    <property type="entry name" value="EF-hand"/>
    <property type="match status" value="1"/>
</dbReference>
<dbReference type="Gene3D" id="3.20.20.190">
    <property type="entry name" value="Phosphatidylinositol (PI) phosphodiesterase"/>
    <property type="match status" value="1"/>
</dbReference>
<dbReference type="GO" id="GO:0006659">
    <property type="term" value="P:phosphatidylserine biosynthetic process"/>
    <property type="evidence" value="ECO:0007669"/>
    <property type="project" value="UniProtKB-ARBA"/>
</dbReference>
<dbReference type="GO" id="GO:0051209">
    <property type="term" value="P:release of sequestered calcium ion into cytosol"/>
    <property type="evidence" value="ECO:0007669"/>
    <property type="project" value="TreeGrafter"/>
</dbReference>
<dbReference type="PROSITE" id="PS50007">
    <property type="entry name" value="PIPLC_X_DOMAIN"/>
    <property type="match status" value="1"/>
</dbReference>
<evidence type="ECO:0000313" key="30">
    <source>
        <dbReference type="Proteomes" id="UP000789739"/>
    </source>
</evidence>
<keyword evidence="9 25" id="KW-0812">Transmembrane</keyword>
<dbReference type="SUPFAM" id="SSF51695">
    <property type="entry name" value="PLC-like phosphodiesterases"/>
    <property type="match status" value="1"/>
</dbReference>
<dbReference type="GO" id="GO:0003882">
    <property type="term" value="F:CDP-diacylglycerol-serine O-phosphatidyltransferase activity"/>
    <property type="evidence" value="ECO:0007669"/>
    <property type="project" value="UniProtKB-EC"/>
</dbReference>
<dbReference type="InterPro" id="IPR017946">
    <property type="entry name" value="PLC-like_Pdiesterase_TIM-brl"/>
</dbReference>
<dbReference type="Proteomes" id="UP000789739">
    <property type="component" value="Unassembled WGS sequence"/>
</dbReference>
<dbReference type="EMBL" id="CAJVPI010000449">
    <property type="protein sequence ID" value="CAG8536539.1"/>
    <property type="molecule type" value="Genomic_DNA"/>
</dbReference>
<dbReference type="SUPFAM" id="SSF49562">
    <property type="entry name" value="C2 domain (Calcium/lipid-binding domain, CaLB)"/>
    <property type="match status" value="1"/>
</dbReference>
<keyword evidence="8 22" id="KW-0808">Transferase</keyword>
<dbReference type="PRINTS" id="PR00390">
    <property type="entry name" value="PHPHLIPASEC"/>
</dbReference>
<organism evidence="29 30">
    <name type="scientific">Paraglomus brasilianum</name>
    <dbReference type="NCBI Taxonomy" id="144538"/>
    <lineage>
        <taxon>Eukaryota</taxon>
        <taxon>Fungi</taxon>
        <taxon>Fungi incertae sedis</taxon>
        <taxon>Mucoromycota</taxon>
        <taxon>Glomeromycotina</taxon>
        <taxon>Glomeromycetes</taxon>
        <taxon>Paraglomerales</taxon>
        <taxon>Paraglomeraceae</taxon>
        <taxon>Paraglomus</taxon>
    </lineage>
</organism>
<evidence type="ECO:0000256" key="11">
    <source>
        <dbReference type="ARBA" id="ARBA00022824"/>
    </source>
</evidence>
<dbReference type="PANTHER" id="PTHR10336">
    <property type="entry name" value="PHOSPHOINOSITIDE-SPECIFIC PHOSPHOLIPASE C FAMILY PROTEIN"/>
    <property type="match status" value="1"/>
</dbReference>
<keyword evidence="19" id="KW-1208">Phospholipid metabolism</keyword>
<dbReference type="GO" id="GO:0048015">
    <property type="term" value="P:phosphatidylinositol-mediated signaling"/>
    <property type="evidence" value="ECO:0007669"/>
    <property type="project" value="TreeGrafter"/>
</dbReference>
<dbReference type="InterPro" id="IPR000008">
    <property type="entry name" value="C2_dom"/>
</dbReference>
<dbReference type="InterPro" id="IPR001192">
    <property type="entry name" value="PI-PLC_fam"/>
</dbReference>
<comment type="caution">
    <text evidence="29">The sequence shown here is derived from an EMBL/GenBank/DDBJ whole genome shotgun (WGS) entry which is preliminary data.</text>
</comment>
<dbReference type="Pfam" id="PF00387">
    <property type="entry name" value="PI-PLC-Y"/>
    <property type="match status" value="1"/>
</dbReference>
<feature type="transmembrane region" description="Helical" evidence="25">
    <location>
        <begin position="1097"/>
        <end position="1114"/>
    </location>
</feature>
<dbReference type="GO" id="GO:0005509">
    <property type="term" value="F:calcium ion binding"/>
    <property type="evidence" value="ECO:0007669"/>
    <property type="project" value="InterPro"/>
</dbReference>
<evidence type="ECO:0000259" key="26">
    <source>
        <dbReference type="PROSITE" id="PS50004"/>
    </source>
</evidence>
<evidence type="ECO:0000256" key="19">
    <source>
        <dbReference type="ARBA" id="ARBA00023264"/>
    </source>
</evidence>
<dbReference type="SMART" id="SM00149">
    <property type="entry name" value="PLCYc"/>
    <property type="match status" value="1"/>
</dbReference>
<dbReference type="Gene3D" id="2.30.29.30">
    <property type="entry name" value="Pleckstrin-homology domain (PH domain)/Phosphotyrosine-binding domain (PTB)"/>
    <property type="match status" value="1"/>
</dbReference>
<dbReference type="InterPro" id="IPR035892">
    <property type="entry name" value="C2_domain_sf"/>
</dbReference>
<dbReference type="InterPro" id="IPR037755">
    <property type="entry name" value="Plc1_PH"/>
</dbReference>
<dbReference type="CDD" id="cd16207">
    <property type="entry name" value="EFh_ScPlc1p_like"/>
    <property type="match status" value="1"/>
</dbReference>